<comment type="caution">
    <text evidence="2">The sequence shown here is derived from an EMBL/GenBank/DDBJ whole genome shotgun (WGS) entry which is preliminary data.</text>
</comment>
<dbReference type="RefSeq" id="WP_047943355.1">
    <property type="nucleotide sequence ID" value="NZ_LDPH01000017.1"/>
</dbReference>
<dbReference type="Proteomes" id="UP000036045">
    <property type="component" value="Unassembled WGS sequence"/>
</dbReference>
<dbReference type="AlphaFoldDB" id="A0A0J1IGX4"/>
<keyword evidence="1" id="KW-0812">Transmembrane</keyword>
<feature type="transmembrane region" description="Helical" evidence="1">
    <location>
        <begin position="34"/>
        <end position="52"/>
    </location>
</feature>
<dbReference type="EMBL" id="LDPH01000017">
    <property type="protein sequence ID" value="KLV25166.1"/>
    <property type="molecule type" value="Genomic_DNA"/>
</dbReference>
<dbReference type="PATRIC" id="fig|1397.4.peg.1472"/>
<evidence type="ECO:0000313" key="2">
    <source>
        <dbReference type="EMBL" id="KLV25166.1"/>
    </source>
</evidence>
<keyword evidence="1" id="KW-1133">Transmembrane helix</keyword>
<protein>
    <submittedName>
        <fullName evidence="2">Uncharacterized protein</fullName>
    </submittedName>
</protein>
<name>A0A0J1IGX4_NIACI</name>
<proteinExistence type="predicted"/>
<reference evidence="2 3" key="1">
    <citation type="submission" date="2015-05" db="EMBL/GenBank/DDBJ databases">
        <title>Whole genome sequence and identification of bacterial endophytes from Costus igneus.</title>
        <authorList>
            <person name="Lee Y.P."/>
            <person name="Gan H.M."/>
            <person name="Eng W."/>
            <person name="Wheatley M.S."/>
            <person name="Caraballo A."/>
            <person name="Polter S."/>
            <person name="Savka M.A."/>
            <person name="Hudson A.O."/>
        </authorList>
    </citation>
    <scope>NUCLEOTIDE SEQUENCE [LARGE SCALE GENOMIC DNA]</scope>
    <source>
        <strain evidence="2 3">RIT379</strain>
    </source>
</reference>
<keyword evidence="1" id="KW-0472">Membrane</keyword>
<sequence>MFKSELVNLVLKFVCYALFMLFILFSVVDYWLKIAFVVLIIPLWVITDVIKYRKKKETMNFKIKNACYHWLIEQSDSTRSRGIFSNL</sequence>
<feature type="transmembrane region" description="Helical" evidence="1">
    <location>
        <begin position="9"/>
        <end position="28"/>
    </location>
</feature>
<keyword evidence="3" id="KW-1185">Reference proteome</keyword>
<organism evidence="2 3">
    <name type="scientific">Niallia circulans</name>
    <name type="common">Bacillus circulans</name>
    <dbReference type="NCBI Taxonomy" id="1397"/>
    <lineage>
        <taxon>Bacteria</taxon>
        <taxon>Bacillati</taxon>
        <taxon>Bacillota</taxon>
        <taxon>Bacilli</taxon>
        <taxon>Bacillales</taxon>
        <taxon>Bacillaceae</taxon>
        <taxon>Niallia</taxon>
    </lineage>
</organism>
<gene>
    <name evidence="2" type="ORF">ABW02_16400</name>
</gene>
<evidence type="ECO:0000313" key="3">
    <source>
        <dbReference type="Proteomes" id="UP000036045"/>
    </source>
</evidence>
<evidence type="ECO:0000256" key="1">
    <source>
        <dbReference type="SAM" id="Phobius"/>
    </source>
</evidence>
<accession>A0A0J1IGX4</accession>